<dbReference type="InterPro" id="IPR036259">
    <property type="entry name" value="MFS_trans_sf"/>
</dbReference>
<feature type="transmembrane region" description="Helical" evidence="8">
    <location>
        <begin position="300"/>
        <end position="325"/>
    </location>
</feature>
<name>A0A9P8NX74_9ASCO</name>
<feature type="region of interest" description="Disordered" evidence="7">
    <location>
        <begin position="604"/>
        <end position="628"/>
    </location>
</feature>
<keyword evidence="3 8" id="KW-0812">Transmembrane</keyword>
<keyword evidence="5 8" id="KW-0472">Membrane</keyword>
<evidence type="ECO:0000313" key="11">
    <source>
        <dbReference type="Proteomes" id="UP000769157"/>
    </source>
</evidence>
<accession>A0A9P8NX74</accession>
<feature type="transmembrane region" description="Helical" evidence="8">
    <location>
        <begin position="143"/>
        <end position="166"/>
    </location>
</feature>
<feature type="transmembrane region" description="Helical" evidence="8">
    <location>
        <begin position="396"/>
        <end position="417"/>
    </location>
</feature>
<dbReference type="EMBL" id="JAEUBE010000487">
    <property type="protein sequence ID" value="KAH3661425.1"/>
    <property type="molecule type" value="Genomic_DNA"/>
</dbReference>
<gene>
    <name evidence="10" type="ORF">OGAPHI_006832</name>
</gene>
<comment type="subcellular location">
    <subcellularLocation>
        <location evidence="1">Membrane</location>
        <topology evidence="1">Multi-pass membrane protein</topology>
    </subcellularLocation>
</comment>
<comment type="caution">
    <text evidence="10">The sequence shown here is derived from an EMBL/GenBank/DDBJ whole genome shotgun (WGS) entry which is preliminary data.</text>
</comment>
<protein>
    <recommendedName>
        <fullName evidence="9">Major facilitator superfamily (MFS) profile domain-containing protein</fullName>
    </recommendedName>
</protein>
<proteinExistence type="inferred from homology"/>
<evidence type="ECO:0000256" key="1">
    <source>
        <dbReference type="ARBA" id="ARBA00004141"/>
    </source>
</evidence>
<evidence type="ECO:0000256" key="5">
    <source>
        <dbReference type="ARBA" id="ARBA00023136"/>
    </source>
</evidence>
<feature type="transmembrane region" description="Helical" evidence="8">
    <location>
        <begin position="172"/>
        <end position="192"/>
    </location>
</feature>
<dbReference type="GeneID" id="70238796"/>
<keyword evidence="2" id="KW-0813">Transport</keyword>
<feature type="transmembrane region" description="Helical" evidence="8">
    <location>
        <begin position="337"/>
        <end position="358"/>
    </location>
</feature>
<evidence type="ECO:0000256" key="8">
    <source>
        <dbReference type="SAM" id="Phobius"/>
    </source>
</evidence>
<sequence length="970" mass="108826">MWHCCLVWDNEVHHEHRFGASLVWWKNIYYAKNPVISLMDSLEKEDRSSDKGDLHVSEANMYVDLHRMFRKVDWHILPILLITYGMQFMDKLALSQAAVFGLRKDLHLVGQDYSWTSSVFYFGYMLGNLLYVRVLQLVPIGKFVSIAVCLWGITLACSAACTSYGGLITARFFLGFLESAVSPSFVLITGMWWTPKQQSSRAGIWFAGNDVGAIVGSFLSFGLGHISGKIAPWKYIFIVYGCISFVWSFFMFFFLPDSPESCRFLDQEEKQYYAEHMKLQKIENDWEWKEFTSLMLDTNYWLLLGSIVLSILPNSGVQSYGFIILEDFGFTSIETTLLNIPASVVAWTFITFSGIIASRKVGLRCILIAIICMFGIIGGCLIYKGPNKGAKLTGFYFSLAQTAVFPLLLSIGSSNFFGSTKKAVVSNSMFLIYCACNIAGPQLFRSKDAPTYGYAFRSWIICFCLNVATAAVMAVKLRYDNAKLNKEQEAAGIRPEDMALGLWHEEEQVQGSKQQQATVETSKHTSRGHCVGHVLERIRCDESSCPVAERSKTHTVTSQIGWVHLGRQQIRNWTQSWSPEHVVGDDSPEVQSKLDPKVVCQERATGDDETNSYSWDQRQCQGPSSQTVHQINGWNSGQKHDTSTDKTAVHGVFWRQASSLHQTSMMAPTVKTIDEMMIVPRLPKMSFNGINVRAPPMAPNGVKPTTIDCWELSRFKSWGRYKLAPLISDWSTPKSSPPTEANEARRSLSWVGDVQGEPRSNPWGLCVVTGGRKENSKVRHSRQVLVVDGDPQDNNSNKSNSVADHDGAGTLLSLVCPDGHSNSQNSGCHVWRGGHSLSSDCRVSKVLHHGWQSVGKRVRWHRTSEPEHEHDKVHLRVLQSVQSLVHFKLLLSSSRTVVVLLTQMEVVQLLLGKELDFSLAREVWKNEVSCQGNGHRSDTFDQEEPSPSTPSTSIIQSRNTVRQDTPEGTS</sequence>
<dbReference type="AlphaFoldDB" id="A0A9P8NX74"/>
<dbReference type="SUPFAM" id="SSF103473">
    <property type="entry name" value="MFS general substrate transporter"/>
    <property type="match status" value="1"/>
</dbReference>
<keyword evidence="4 8" id="KW-1133">Transmembrane helix</keyword>
<evidence type="ECO:0000256" key="3">
    <source>
        <dbReference type="ARBA" id="ARBA00022692"/>
    </source>
</evidence>
<evidence type="ECO:0000256" key="4">
    <source>
        <dbReference type="ARBA" id="ARBA00022989"/>
    </source>
</evidence>
<dbReference type="InterPro" id="IPR020846">
    <property type="entry name" value="MFS_dom"/>
</dbReference>
<evidence type="ECO:0000256" key="7">
    <source>
        <dbReference type="SAM" id="MobiDB-lite"/>
    </source>
</evidence>
<dbReference type="Gene3D" id="1.20.1250.20">
    <property type="entry name" value="MFS general substrate transporter like domains"/>
    <property type="match status" value="1"/>
</dbReference>
<reference evidence="10" key="1">
    <citation type="journal article" date="2021" name="Open Biol.">
        <title>Shared evolutionary footprints suggest mitochondrial oxidative damage underlies multiple complex I losses in fungi.</title>
        <authorList>
            <person name="Schikora-Tamarit M.A."/>
            <person name="Marcet-Houben M."/>
            <person name="Nosek J."/>
            <person name="Gabaldon T."/>
        </authorList>
    </citation>
    <scope>NUCLEOTIDE SEQUENCE</scope>
    <source>
        <strain evidence="10">CBS6075</strain>
    </source>
</reference>
<dbReference type="PANTHER" id="PTHR43791">
    <property type="entry name" value="PERMEASE-RELATED"/>
    <property type="match status" value="1"/>
</dbReference>
<feature type="transmembrane region" description="Helical" evidence="8">
    <location>
        <begin position="204"/>
        <end position="223"/>
    </location>
</feature>
<evidence type="ECO:0000256" key="6">
    <source>
        <dbReference type="ARBA" id="ARBA00037968"/>
    </source>
</evidence>
<feature type="transmembrane region" description="Helical" evidence="8">
    <location>
        <begin position="235"/>
        <end position="255"/>
    </location>
</feature>
<feature type="compositionally biased region" description="Low complexity" evidence="7">
    <location>
        <begin position="945"/>
        <end position="957"/>
    </location>
</feature>
<dbReference type="GO" id="GO:0022857">
    <property type="term" value="F:transmembrane transporter activity"/>
    <property type="evidence" value="ECO:0007669"/>
    <property type="project" value="InterPro"/>
</dbReference>
<feature type="region of interest" description="Disordered" evidence="7">
    <location>
        <begin position="774"/>
        <end position="805"/>
    </location>
</feature>
<feature type="transmembrane region" description="Helical" evidence="8">
    <location>
        <begin position="424"/>
        <end position="444"/>
    </location>
</feature>
<dbReference type="OrthoDB" id="4454541at2759"/>
<evidence type="ECO:0000313" key="10">
    <source>
        <dbReference type="EMBL" id="KAH3661425.1"/>
    </source>
</evidence>
<dbReference type="FunFam" id="1.20.1250.20:FF:000064">
    <property type="entry name" value="MFS allantoate transporter"/>
    <property type="match status" value="1"/>
</dbReference>
<dbReference type="Pfam" id="PF07690">
    <property type="entry name" value="MFS_1"/>
    <property type="match status" value="1"/>
</dbReference>
<dbReference type="InterPro" id="IPR011701">
    <property type="entry name" value="MFS"/>
</dbReference>
<feature type="compositionally biased region" description="Polar residues" evidence="7">
    <location>
        <begin position="611"/>
        <end position="628"/>
    </location>
</feature>
<feature type="transmembrane region" description="Helical" evidence="8">
    <location>
        <begin position="456"/>
        <end position="475"/>
    </location>
</feature>
<feature type="transmembrane region" description="Helical" evidence="8">
    <location>
        <begin position="365"/>
        <end position="384"/>
    </location>
</feature>
<evidence type="ECO:0000256" key="2">
    <source>
        <dbReference type="ARBA" id="ARBA00022448"/>
    </source>
</evidence>
<dbReference type="RefSeq" id="XP_046058549.1">
    <property type="nucleotide sequence ID" value="XM_046208160.1"/>
</dbReference>
<dbReference type="PANTHER" id="PTHR43791:SF10">
    <property type="entry name" value="MAJOR FACILITATOR SUPERFAMILY (MFS) PROFILE DOMAIN-CONTAINING PROTEIN"/>
    <property type="match status" value="1"/>
</dbReference>
<feature type="transmembrane region" description="Helical" evidence="8">
    <location>
        <begin position="113"/>
        <end position="131"/>
    </location>
</feature>
<comment type="similarity">
    <text evidence="6">Belongs to the major facilitator superfamily. Allantoate permease family.</text>
</comment>
<organism evidence="10 11">
    <name type="scientific">Ogataea philodendri</name>
    <dbReference type="NCBI Taxonomy" id="1378263"/>
    <lineage>
        <taxon>Eukaryota</taxon>
        <taxon>Fungi</taxon>
        <taxon>Dikarya</taxon>
        <taxon>Ascomycota</taxon>
        <taxon>Saccharomycotina</taxon>
        <taxon>Pichiomycetes</taxon>
        <taxon>Pichiales</taxon>
        <taxon>Pichiaceae</taxon>
        <taxon>Ogataea</taxon>
    </lineage>
</organism>
<feature type="region of interest" description="Disordered" evidence="7">
    <location>
        <begin position="930"/>
        <end position="970"/>
    </location>
</feature>
<dbReference type="Proteomes" id="UP000769157">
    <property type="component" value="Unassembled WGS sequence"/>
</dbReference>
<dbReference type="PROSITE" id="PS50850">
    <property type="entry name" value="MFS"/>
    <property type="match status" value="1"/>
</dbReference>
<feature type="domain" description="Major facilitator superfamily (MFS) profile" evidence="9">
    <location>
        <begin position="76"/>
        <end position="483"/>
    </location>
</feature>
<dbReference type="GO" id="GO:0016020">
    <property type="term" value="C:membrane"/>
    <property type="evidence" value="ECO:0007669"/>
    <property type="project" value="UniProtKB-SubCell"/>
</dbReference>
<feature type="compositionally biased region" description="Polar residues" evidence="7">
    <location>
        <begin position="792"/>
        <end position="802"/>
    </location>
</feature>
<evidence type="ECO:0000259" key="9">
    <source>
        <dbReference type="PROSITE" id="PS50850"/>
    </source>
</evidence>
<keyword evidence="11" id="KW-1185">Reference proteome</keyword>
<feature type="compositionally biased region" description="Polar residues" evidence="7">
    <location>
        <begin position="958"/>
        <end position="970"/>
    </location>
</feature>
<reference evidence="10" key="2">
    <citation type="submission" date="2021-01" db="EMBL/GenBank/DDBJ databases">
        <authorList>
            <person name="Schikora-Tamarit M.A."/>
        </authorList>
    </citation>
    <scope>NUCLEOTIDE SEQUENCE</scope>
    <source>
        <strain evidence="10">CBS6075</strain>
    </source>
</reference>